<evidence type="ECO:0000313" key="1">
    <source>
        <dbReference type="EMBL" id="QKG84862.1"/>
    </source>
</evidence>
<dbReference type="Proteomes" id="UP000503088">
    <property type="component" value="Chromosome"/>
</dbReference>
<dbReference type="EMBL" id="CP048104">
    <property type="protein sequence ID" value="QKG84862.1"/>
    <property type="molecule type" value="Genomic_DNA"/>
</dbReference>
<sequence length="47" mass="5393">MEGLPEFNRQAFCMGFWEMNHTEKGTRVLRVAITDFNGGGPLWEATF</sequence>
<organism evidence="1 2">
    <name type="scientific">Kroppenstedtia pulmonis</name>
    <dbReference type="NCBI Taxonomy" id="1380685"/>
    <lineage>
        <taxon>Bacteria</taxon>
        <taxon>Bacillati</taxon>
        <taxon>Bacillota</taxon>
        <taxon>Bacilli</taxon>
        <taxon>Bacillales</taxon>
        <taxon>Thermoactinomycetaceae</taxon>
        <taxon>Kroppenstedtia</taxon>
    </lineage>
</organism>
<gene>
    <name evidence="1" type="ORF">GXN76_10540</name>
</gene>
<accession>A0A7D3XR76</accession>
<protein>
    <submittedName>
        <fullName evidence="1">Uncharacterized protein</fullName>
    </submittedName>
</protein>
<dbReference type="AlphaFoldDB" id="A0A7D3XR76"/>
<name>A0A7D3XR76_9BACL</name>
<dbReference type="KEGG" id="kpul:GXN76_10540"/>
<evidence type="ECO:0000313" key="2">
    <source>
        <dbReference type="Proteomes" id="UP000503088"/>
    </source>
</evidence>
<keyword evidence="2" id="KW-1185">Reference proteome</keyword>
<reference evidence="1 2" key="1">
    <citation type="submission" date="2020-01" db="EMBL/GenBank/DDBJ databases">
        <authorList>
            <person name="Gulvik C.A."/>
            <person name="Batra D.G."/>
        </authorList>
    </citation>
    <scope>NUCLEOTIDE SEQUENCE [LARGE SCALE GENOMIC DNA]</scope>
    <source>
        <strain evidence="1 2">W9323</strain>
    </source>
</reference>
<proteinExistence type="predicted"/>
<dbReference type="RefSeq" id="WP_173222966.1">
    <property type="nucleotide sequence ID" value="NZ_CP048104.1"/>
</dbReference>